<name>A0A9W6WHW5_9STRA</name>
<comment type="caution">
    <text evidence="2">The sequence shown here is derived from an EMBL/GenBank/DDBJ whole genome shotgun (WGS) entry which is preliminary data.</text>
</comment>
<dbReference type="Proteomes" id="UP001165083">
    <property type="component" value="Unassembled WGS sequence"/>
</dbReference>
<evidence type="ECO:0000256" key="1">
    <source>
        <dbReference type="SAM" id="MobiDB-lite"/>
    </source>
</evidence>
<evidence type="ECO:0000313" key="2">
    <source>
        <dbReference type="EMBL" id="GMF13627.1"/>
    </source>
</evidence>
<dbReference type="EMBL" id="BSXW01000163">
    <property type="protein sequence ID" value="GMF13627.1"/>
    <property type="molecule type" value="Genomic_DNA"/>
</dbReference>
<proteinExistence type="predicted"/>
<feature type="region of interest" description="Disordered" evidence="1">
    <location>
        <begin position="148"/>
        <end position="180"/>
    </location>
</feature>
<protein>
    <submittedName>
        <fullName evidence="2">Unnamed protein product</fullName>
    </submittedName>
</protein>
<accession>A0A9W6WHW5</accession>
<dbReference type="AlphaFoldDB" id="A0A9W6WHW5"/>
<organism evidence="2 3">
    <name type="scientific">Phytophthora lilii</name>
    <dbReference type="NCBI Taxonomy" id="2077276"/>
    <lineage>
        <taxon>Eukaryota</taxon>
        <taxon>Sar</taxon>
        <taxon>Stramenopiles</taxon>
        <taxon>Oomycota</taxon>
        <taxon>Peronosporomycetes</taxon>
        <taxon>Peronosporales</taxon>
        <taxon>Peronosporaceae</taxon>
        <taxon>Phytophthora</taxon>
    </lineage>
</organism>
<feature type="region of interest" description="Disordered" evidence="1">
    <location>
        <begin position="89"/>
        <end position="133"/>
    </location>
</feature>
<keyword evidence="3" id="KW-1185">Reference proteome</keyword>
<reference evidence="2" key="1">
    <citation type="submission" date="2023-04" db="EMBL/GenBank/DDBJ databases">
        <title>Phytophthora lilii NBRC 32176.</title>
        <authorList>
            <person name="Ichikawa N."/>
            <person name="Sato H."/>
            <person name="Tonouchi N."/>
        </authorList>
    </citation>
    <scope>NUCLEOTIDE SEQUENCE</scope>
    <source>
        <strain evidence="2">NBRC 32176</strain>
    </source>
</reference>
<feature type="compositionally biased region" description="Basic and acidic residues" evidence="1">
    <location>
        <begin position="89"/>
        <end position="120"/>
    </location>
</feature>
<sequence length="260" mass="29597">MGRAAGDERASEWTFTESLTLRDVELRERQVLEDGEVCSVSYAHSIQGRETAKITYRELRKVCAYLGVRYYKNRSKDTMTELIAQKKLKGEVPESYRRSSQTEKKALRDHLAEQENRDPLEYMNSPKRQRVADDTECSVAPTITSASPAHAFLQPVSPTASERERRSPSTDYDSGIPTTPAPAVEQIHVDMSLKDRADTFNLLRHVRQQIIDVEEEIATHAESDVAQISSVKTKRLTEDLQFYLSERQSLMQQLECSRAG</sequence>
<dbReference type="OrthoDB" id="126462at2759"/>
<evidence type="ECO:0000313" key="3">
    <source>
        <dbReference type="Proteomes" id="UP001165083"/>
    </source>
</evidence>
<gene>
    <name evidence="2" type="ORF">Plil01_000408300</name>
</gene>